<gene>
    <name evidence="1" type="ORF">AB4876_18555</name>
</gene>
<name>A0ABV3UCF0_9GAMM</name>
<proteinExistence type="predicted"/>
<protein>
    <submittedName>
        <fullName evidence="1">Uncharacterized protein</fullName>
    </submittedName>
</protein>
<evidence type="ECO:0000313" key="1">
    <source>
        <dbReference type="EMBL" id="MEX1670916.1"/>
    </source>
</evidence>
<dbReference type="Proteomes" id="UP001557485">
    <property type="component" value="Unassembled WGS sequence"/>
</dbReference>
<comment type="caution">
    <text evidence="1">The sequence shown here is derived from an EMBL/GenBank/DDBJ whole genome shotgun (WGS) entry which is preliminary data.</text>
</comment>
<reference evidence="1 2" key="1">
    <citation type="journal article" date="2011" name="Int. J. Syst. Evol. Microbiol.">
        <title>Zhongshania antarctica gen. nov., sp. nov. and Zhongshania guokunii sp. nov., gammaproteobacteria respectively isolated from coastal attached (fast) ice and surface seawater of the Antarctic.</title>
        <authorList>
            <person name="Li H.J."/>
            <person name="Zhang X.Y."/>
            <person name="Chen C.X."/>
            <person name="Zhang Y.J."/>
            <person name="Gao Z.M."/>
            <person name="Yu Y."/>
            <person name="Chen X.L."/>
            <person name="Chen B."/>
            <person name="Zhang Y.Z."/>
        </authorList>
    </citation>
    <scope>NUCLEOTIDE SEQUENCE [LARGE SCALE GENOMIC DNA]</scope>
    <source>
        <strain evidence="1 2">ZS6-22T</strain>
    </source>
</reference>
<organism evidence="1 2">
    <name type="scientific">Zhongshania guokunii</name>
    <dbReference type="NCBI Taxonomy" id="641783"/>
    <lineage>
        <taxon>Bacteria</taxon>
        <taxon>Pseudomonadati</taxon>
        <taxon>Pseudomonadota</taxon>
        <taxon>Gammaproteobacteria</taxon>
        <taxon>Cellvibrionales</taxon>
        <taxon>Spongiibacteraceae</taxon>
        <taxon>Zhongshania</taxon>
    </lineage>
</organism>
<keyword evidence="2" id="KW-1185">Reference proteome</keyword>
<dbReference type="RefSeq" id="WP_368383187.1">
    <property type="nucleotide sequence ID" value="NZ_JBFRYA010000025.1"/>
</dbReference>
<evidence type="ECO:0000313" key="2">
    <source>
        <dbReference type="Proteomes" id="UP001557485"/>
    </source>
</evidence>
<sequence>MRSVYSDRGYSLRTLEALITNYRKILDRLVAVQLGKKQVSPDLKSQLDYDVRINQGSIELLINFALEHREYIAAFAADGGAALSKVIVTLLRDAVKLREKASECIEKGLPININISNSFNVGSKITNTNVSYDENTGTILINDPKILWAAQVTRSPVNGLLSQIDGKSVEFIDINSASDEFRFTPDQRNIVGKQKEELPTTLNIIGRLDMVAFSAHRGSIISDGERFSVTWDDQIRSKMQKLADIEGVIFKVRPVVDHKRLDNETIGFHVLDCGNPQQSFKV</sequence>
<dbReference type="EMBL" id="JBFRYA010000025">
    <property type="protein sequence ID" value="MEX1670916.1"/>
    <property type="molecule type" value="Genomic_DNA"/>
</dbReference>
<accession>A0ABV3UCF0</accession>